<dbReference type="Pfam" id="PF02098">
    <property type="entry name" value="His_binding"/>
    <property type="match status" value="1"/>
</dbReference>
<feature type="signal peptide" evidence="1">
    <location>
        <begin position="1"/>
        <end position="26"/>
    </location>
</feature>
<dbReference type="VEuPathDB" id="VectorBase:ISCW010929"/>
<reference evidence="2" key="1">
    <citation type="submission" date="2005-05" db="EMBL/GenBank/DDBJ databases">
        <authorList>
            <person name="Tseng H.-P."/>
            <person name="Hseu T.-H."/>
            <person name="Buhler D.R."/>
            <person name="Wang W.-D."/>
            <person name="Tsai H.-L."/>
            <person name="Hu C.-H."/>
        </authorList>
    </citation>
    <scope>NUCLEOTIDE SEQUENCE</scope>
    <source>
        <strain evidence="2">IS-6-12-J-cluster-453</strain>
        <tissue evidence="2">Salivary glands</tissue>
    </source>
</reference>
<dbReference type="VEuPathDB" id="VectorBase:ISCP_035951"/>
<name>Q4PN32_IXOSC</name>
<protein>
    <submittedName>
        <fullName evidence="2">Putative salivary protein</fullName>
    </submittedName>
</protein>
<accession>Q4PN32</accession>
<sequence length="178" mass="20507">MTTGLFAFCFILAAAIFSSHDANAQASPLNATLAFLNGSYYMKSRDYWGDWVFTNFSCVSRWGGRDRRPSDPIRIRFETKGYSGDVYGHQYEIKVLFYNDKIDMYSYDSWRQGKVQTRQLIYMNLKEQCQVTKTFSDNGNPLGCTMWMGYYKVNGNPPTECEKAYNKCGGSTRLEVPR</sequence>
<reference evidence="2" key="2">
    <citation type="journal article" date="2006" name="Insect Biochem. Mol. Biol.">
        <title>An annotated catalog of salivary gland transcripts from Ixodes scapularis ticks.</title>
        <authorList>
            <person name="Ribeiro J.M."/>
            <person name="Alarcon-Chaidez F."/>
            <person name="Francischetti I.M."/>
            <person name="Mans B.J."/>
            <person name="Mather T.N."/>
            <person name="Valenzuela J.G."/>
            <person name="Wikel S.K."/>
        </authorList>
    </citation>
    <scope>NUCLEOTIDE SEQUENCE</scope>
    <source>
        <strain evidence="2">IS-6-12-J-cluster-453</strain>
        <tissue evidence="2">Salivary glands</tissue>
    </source>
</reference>
<organism evidence="2">
    <name type="scientific">Ixodes scapularis</name>
    <name type="common">Black-legged tick</name>
    <name type="synonym">Deer tick</name>
    <dbReference type="NCBI Taxonomy" id="6945"/>
    <lineage>
        <taxon>Eukaryota</taxon>
        <taxon>Metazoa</taxon>
        <taxon>Ecdysozoa</taxon>
        <taxon>Arthropoda</taxon>
        <taxon>Chelicerata</taxon>
        <taxon>Arachnida</taxon>
        <taxon>Acari</taxon>
        <taxon>Parasitiformes</taxon>
        <taxon>Ixodida</taxon>
        <taxon>Ixodoidea</taxon>
        <taxon>Ixodidae</taxon>
        <taxon>Ixodinae</taxon>
        <taxon>Ixodes</taxon>
    </lineage>
</organism>
<evidence type="ECO:0000256" key="1">
    <source>
        <dbReference type="SAM" id="SignalP"/>
    </source>
</evidence>
<evidence type="ECO:0000313" key="2">
    <source>
        <dbReference type="EMBL" id="AAY66578.1"/>
    </source>
</evidence>
<dbReference type="GO" id="GO:0030682">
    <property type="term" value="P:symbiont-mediated perturbation of host defenses"/>
    <property type="evidence" value="ECO:0007669"/>
    <property type="project" value="InterPro"/>
</dbReference>
<proteinExistence type="evidence at transcript level"/>
<dbReference type="GO" id="GO:0043176">
    <property type="term" value="F:amine binding"/>
    <property type="evidence" value="ECO:0007669"/>
    <property type="project" value="InterPro"/>
</dbReference>
<dbReference type="EMBL" id="DQ065941">
    <property type="protein sequence ID" value="AAY66578.1"/>
    <property type="molecule type" value="mRNA"/>
</dbReference>
<feature type="chain" id="PRO_5004241843" evidence="1">
    <location>
        <begin position="27"/>
        <end position="178"/>
    </location>
</feature>
<dbReference type="InterPro" id="IPR002970">
    <property type="entry name" value="Tick_his-bd"/>
</dbReference>
<keyword evidence="1" id="KW-0732">Signal</keyword>
<dbReference type="SUPFAM" id="SSF50814">
    <property type="entry name" value="Lipocalins"/>
    <property type="match status" value="1"/>
</dbReference>
<dbReference type="VEuPathDB" id="VectorBase:ISCI010929"/>
<dbReference type="AlphaFoldDB" id="Q4PN32"/>
<dbReference type="InterPro" id="IPR012674">
    <property type="entry name" value="Calycin"/>
</dbReference>
<dbReference type="Gene3D" id="2.40.128.20">
    <property type="match status" value="1"/>
</dbReference>